<proteinExistence type="predicted"/>
<dbReference type="NCBIfam" id="NF033532">
    <property type="entry name" value="lone7para_assoc"/>
    <property type="match status" value="1"/>
</dbReference>
<accession>A0A2N3X2A3</accession>
<evidence type="ECO:0000313" key="2">
    <source>
        <dbReference type="Proteomes" id="UP000233750"/>
    </source>
</evidence>
<evidence type="ECO:0008006" key="3">
    <source>
        <dbReference type="Google" id="ProtNLM"/>
    </source>
</evidence>
<gene>
    <name evidence="1" type="ORF">ATK30_0335</name>
</gene>
<keyword evidence="2" id="KW-1185">Reference proteome</keyword>
<comment type="caution">
    <text evidence="1">The sequence shown here is derived from an EMBL/GenBank/DDBJ whole genome shotgun (WGS) entry which is preliminary data.</text>
</comment>
<name>A0A2N3X2A3_9PSEU</name>
<evidence type="ECO:0000313" key="1">
    <source>
        <dbReference type="EMBL" id="PKW00240.1"/>
    </source>
</evidence>
<dbReference type="RefSeq" id="WP_101433934.1">
    <property type="nucleotide sequence ID" value="NZ_PJMY01000001.1"/>
</dbReference>
<dbReference type="InterPro" id="IPR047659">
    <property type="entry name" value="T7SS_assoc"/>
</dbReference>
<protein>
    <recommendedName>
        <fullName evidence="3">Type III secretion system (T3SS) SseB-like protein</fullName>
    </recommendedName>
</protein>
<reference evidence="1 2" key="1">
    <citation type="submission" date="2017-12" db="EMBL/GenBank/DDBJ databases">
        <title>Sequencing the genomes of 1000 Actinobacteria strains.</title>
        <authorList>
            <person name="Klenk H.-P."/>
        </authorList>
    </citation>
    <scope>NUCLEOTIDE SEQUENCE [LARGE SCALE GENOMIC DNA]</scope>
    <source>
        <strain evidence="1 2">DSM 45165</strain>
    </source>
</reference>
<sequence length="212" mass="22672">MNAQTGTAQDRERWYLLLDPHWTPVEEDGTPPIEAVAGAWPVGADREVGLFQPNLDFAPVDANLPTDPIDAVLRELAEGRGEPEQVQVLLRECLVFQAMNGDGRPLVMDAPDGLPCVVLATAAPHLARIDSPAWRRVDLADLVERLGRGIDVLFNPDGPAAVRLAGDFVRAGLTMSDEEAAVYEPFTGTEGGLYVLPWDGDAGPVGPDGGQS</sequence>
<dbReference type="Proteomes" id="UP000233750">
    <property type="component" value="Unassembled WGS sequence"/>
</dbReference>
<dbReference type="EMBL" id="PJMY01000001">
    <property type="protein sequence ID" value="PKW00240.1"/>
    <property type="molecule type" value="Genomic_DNA"/>
</dbReference>
<dbReference type="AlphaFoldDB" id="A0A2N3X2A3"/>
<organism evidence="1 2">
    <name type="scientific">Amycolatopsis echigonensis</name>
    <dbReference type="NCBI Taxonomy" id="2576905"/>
    <lineage>
        <taxon>Bacteria</taxon>
        <taxon>Bacillati</taxon>
        <taxon>Actinomycetota</taxon>
        <taxon>Actinomycetes</taxon>
        <taxon>Pseudonocardiales</taxon>
        <taxon>Pseudonocardiaceae</taxon>
        <taxon>Amycolatopsis</taxon>
    </lineage>
</organism>
<dbReference type="OrthoDB" id="3373807at2"/>